<proteinExistence type="predicted"/>
<organism evidence="2 3">
    <name type="scientific">Rhizopus azygosporus</name>
    <name type="common">Rhizopus microsporus var. azygosporus</name>
    <dbReference type="NCBI Taxonomy" id="86630"/>
    <lineage>
        <taxon>Eukaryota</taxon>
        <taxon>Fungi</taxon>
        <taxon>Fungi incertae sedis</taxon>
        <taxon>Mucoromycota</taxon>
        <taxon>Mucoromycotina</taxon>
        <taxon>Mucoromycetes</taxon>
        <taxon>Mucorales</taxon>
        <taxon>Mucorineae</taxon>
        <taxon>Rhizopodaceae</taxon>
        <taxon>Rhizopus</taxon>
    </lineage>
</organism>
<evidence type="ECO:0000313" key="3">
    <source>
        <dbReference type="Proteomes" id="UP000252139"/>
    </source>
</evidence>
<dbReference type="OrthoDB" id="2205645at2759"/>
<comment type="caution">
    <text evidence="2">The sequence shown here is derived from an EMBL/GenBank/DDBJ whole genome shotgun (WGS) entry which is preliminary data.</text>
</comment>
<accession>A0A367K040</accession>
<evidence type="ECO:0000313" key="2">
    <source>
        <dbReference type="EMBL" id="RCH95509.1"/>
    </source>
</evidence>
<reference evidence="2 3" key="1">
    <citation type="journal article" date="2018" name="G3 (Bethesda)">
        <title>Phylogenetic and Phylogenomic Definition of Rhizopus Species.</title>
        <authorList>
            <person name="Gryganskyi A.P."/>
            <person name="Golan J."/>
            <person name="Dolatabadi S."/>
            <person name="Mondo S."/>
            <person name="Robb S."/>
            <person name="Idnurm A."/>
            <person name="Muszewska A."/>
            <person name="Steczkiewicz K."/>
            <person name="Masonjones S."/>
            <person name="Liao H.L."/>
            <person name="Gajdeczka M.T."/>
            <person name="Anike F."/>
            <person name="Vuek A."/>
            <person name="Anishchenko I.M."/>
            <person name="Voigt K."/>
            <person name="de Hoog G.S."/>
            <person name="Smith M.E."/>
            <person name="Heitman J."/>
            <person name="Vilgalys R."/>
            <person name="Stajich J.E."/>
        </authorList>
    </citation>
    <scope>NUCLEOTIDE SEQUENCE [LARGE SCALE GENOMIC DNA]</scope>
    <source>
        <strain evidence="2 3">CBS 357.93</strain>
    </source>
</reference>
<dbReference type="AlphaFoldDB" id="A0A367K040"/>
<evidence type="ECO:0000256" key="1">
    <source>
        <dbReference type="SAM" id="MobiDB-lite"/>
    </source>
</evidence>
<gene>
    <name evidence="2" type="ORF">CU097_013119</name>
</gene>
<keyword evidence="3" id="KW-1185">Reference proteome</keyword>
<name>A0A367K040_RHIAZ</name>
<protein>
    <submittedName>
        <fullName evidence="2">Uncharacterized protein</fullName>
    </submittedName>
</protein>
<feature type="region of interest" description="Disordered" evidence="1">
    <location>
        <begin position="77"/>
        <end position="96"/>
    </location>
</feature>
<dbReference type="EMBL" id="PJQL01000459">
    <property type="protein sequence ID" value="RCH95509.1"/>
    <property type="molecule type" value="Genomic_DNA"/>
</dbReference>
<sequence length="156" mass="17598">MLSDLVVAALDEITKTRKAKSTRILKTAWARWVTEVADEINITLNFTHNNRYIVENRLQQLKNEIIITAAPASLETMSSSQRTPSSARSSKSSLGISLSEEDKGRVLASYNSLDVSNMWKLDSSGRYLENIMKTFCKESNYLHDACSIIINLEDEH</sequence>
<feature type="compositionally biased region" description="Low complexity" evidence="1">
    <location>
        <begin position="78"/>
        <end position="96"/>
    </location>
</feature>
<dbReference type="Proteomes" id="UP000252139">
    <property type="component" value="Unassembled WGS sequence"/>
</dbReference>